<name>A0A6J7J654_9ZZZZ</name>
<sequence length="88" mass="9566">MIRVPSGRGATDGLRLQHLEDESDLPLHLKQAGTLGFEGALRPGKLVSGKCRAEFGSCLRISPASTFEAPFDVMREVRGKGQRQMADI</sequence>
<evidence type="ECO:0000313" key="1">
    <source>
        <dbReference type="EMBL" id="CAB4937972.1"/>
    </source>
</evidence>
<reference evidence="1" key="1">
    <citation type="submission" date="2020-05" db="EMBL/GenBank/DDBJ databases">
        <authorList>
            <person name="Chiriac C."/>
            <person name="Salcher M."/>
            <person name="Ghai R."/>
            <person name="Kavagutti S V."/>
        </authorList>
    </citation>
    <scope>NUCLEOTIDE SEQUENCE</scope>
</reference>
<gene>
    <name evidence="1" type="ORF">UFOPK3720_01101</name>
</gene>
<protein>
    <submittedName>
        <fullName evidence="1">Unannotated protein</fullName>
    </submittedName>
</protein>
<accession>A0A6J7J654</accession>
<dbReference type="AlphaFoldDB" id="A0A6J7J654"/>
<dbReference type="EMBL" id="CAFBNB010000210">
    <property type="protein sequence ID" value="CAB4937972.1"/>
    <property type="molecule type" value="Genomic_DNA"/>
</dbReference>
<proteinExistence type="predicted"/>
<organism evidence="1">
    <name type="scientific">freshwater metagenome</name>
    <dbReference type="NCBI Taxonomy" id="449393"/>
    <lineage>
        <taxon>unclassified sequences</taxon>
        <taxon>metagenomes</taxon>
        <taxon>ecological metagenomes</taxon>
    </lineage>
</organism>